<dbReference type="InterPro" id="IPR036691">
    <property type="entry name" value="Endo/exonu/phosph_ase_sf"/>
</dbReference>
<organism evidence="3 4">
    <name type="scientific">Aphis craccivora</name>
    <name type="common">Cowpea aphid</name>
    <dbReference type="NCBI Taxonomy" id="307492"/>
    <lineage>
        <taxon>Eukaryota</taxon>
        <taxon>Metazoa</taxon>
        <taxon>Ecdysozoa</taxon>
        <taxon>Arthropoda</taxon>
        <taxon>Hexapoda</taxon>
        <taxon>Insecta</taxon>
        <taxon>Pterygota</taxon>
        <taxon>Neoptera</taxon>
        <taxon>Paraneoptera</taxon>
        <taxon>Hemiptera</taxon>
        <taxon>Sternorrhyncha</taxon>
        <taxon>Aphidomorpha</taxon>
        <taxon>Aphidoidea</taxon>
        <taxon>Aphididae</taxon>
        <taxon>Aphidini</taxon>
        <taxon>Aphis</taxon>
        <taxon>Aphis</taxon>
    </lineage>
</organism>
<evidence type="ECO:0000259" key="2">
    <source>
        <dbReference type="Pfam" id="PF14529"/>
    </source>
</evidence>
<feature type="compositionally biased region" description="Polar residues" evidence="1">
    <location>
        <begin position="18"/>
        <end position="52"/>
    </location>
</feature>
<dbReference type="SUPFAM" id="SSF56219">
    <property type="entry name" value="DNase I-like"/>
    <property type="match status" value="1"/>
</dbReference>
<keyword evidence="4" id="KW-1185">Reference proteome</keyword>
<dbReference type="Pfam" id="PF14529">
    <property type="entry name" value="Exo_endo_phos_2"/>
    <property type="match status" value="1"/>
</dbReference>
<dbReference type="Gene3D" id="3.60.10.10">
    <property type="entry name" value="Endonuclease/exonuclease/phosphatase"/>
    <property type="match status" value="1"/>
</dbReference>
<dbReference type="AlphaFoldDB" id="A0A6G0ZM73"/>
<protein>
    <recommendedName>
        <fullName evidence="2">Endonuclease/exonuclease/phosphatase domain-containing protein</fullName>
    </recommendedName>
</protein>
<dbReference type="OrthoDB" id="415068at2759"/>
<sequence length="271" mass="30659">MNNINNKANQLIGKHKTTTSSQPNNSIPHASNSEYDGATSNKNSNDNFTLVTKQGGDFNSKHHSWGCRANIPRGQVLYNFVTRGNLKVLAPPGPTYWPTSARKNPDILDIFITKITNNIHCTTENILDLNSDHSSVLLTLNLSLPLRQESPKLFNRTTNKIKFHATFDQQIKLNIKLKSYDDLDLAVNNLTNLIQTAAWSSTVTSLNPSKTPAILVHIREIIVEKLRSKDLYQQTHLPSHKQKYNKLVNRLKNFLVKLKTKSLESFLTNVY</sequence>
<dbReference type="GO" id="GO:0003824">
    <property type="term" value="F:catalytic activity"/>
    <property type="evidence" value="ECO:0007669"/>
    <property type="project" value="InterPro"/>
</dbReference>
<evidence type="ECO:0000313" key="4">
    <source>
        <dbReference type="Proteomes" id="UP000478052"/>
    </source>
</evidence>
<proteinExistence type="predicted"/>
<dbReference type="Proteomes" id="UP000478052">
    <property type="component" value="Unassembled WGS sequence"/>
</dbReference>
<evidence type="ECO:0000256" key="1">
    <source>
        <dbReference type="SAM" id="MobiDB-lite"/>
    </source>
</evidence>
<feature type="region of interest" description="Disordered" evidence="1">
    <location>
        <begin position="14"/>
        <end position="52"/>
    </location>
</feature>
<name>A0A6G0ZM73_APHCR</name>
<feature type="domain" description="Endonuclease/exonuclease/phosphatase" evidence="2">
    <location>
        <begin position="55"/>
        <end position="136"/>
    </location>
</feature>
<gene>
    <name evidence="3" type="ORF">FWK35_00009874</name>
</gene>
<comment type="caution">
    <text evidence="3">The sequence shown here is derived from an EMBL/GenBank/DDBJ whole genome shotgun (WGS) entry which is preliminary data.</text>
</comment>
<dbReference type="EMBL" id="VUJU01000214">
    <property type="protein sequence ID" value="KAF0772091.1"/>
    <property type="molecule type" value="Genomic_DNA"/>
</dbReference>
<evidence type="ECO:0000313" key="3">
    <source>
        <dbReference type="EMBL" id="KAF0772091.1"/>
    </source>
</evidence>
<reference evidence="3 4" key="1">
    <citation type="submission" date="2019-08" db="EMBL/GenBank/DDBJ databases">
        <title>Whole genome of Aphis craccivora.</title>
        <authorList>
            <person name="Voronova N.V."/>
            <person name="Shulinski R.S."/>
            <person name="Bandarenka Y.V."/>
            <person name="Zhorov D.G."/>
            <person name="Warner D."/>
        </authorList>
    </citation>
    <scope>NUCLEOTIDE SEQUENCE [LARGE SCALE GENOMIC DNA]</scope>
    <source>
        <strain evidence="3">180601</strain>
        <tissue evidence="3">Whole Body</tissue>
    </source>
</reference>
<dbReference type="InterPro" id="IPR005135">
    <property type="entry name" value="Endo/exonuclease/phosphatase"/>
</dbReference>
<accession>A0A6G0ZM73</accession>